<dbReference type="InterPro" id="IPR032710">
    <property type="entry name" value="NTF2-like_dom_sf"/>
</dbReference>
<feature type="compositionally biased region" description="Basic and acidic residues" evidence="1">
    <location>
        <begin position="140"/>
        <end position="150"/>
    </location>
</feature>
<feature type="region of interest" description="Disordered" evidence="1">
    <location>
        <begin position="131"/>
        <end position="150"/>
    </location>
</feature>
<proteinExistence type="predicted"/>
<dbReference type="OrthoDB" id="2599042at2"/>
<sequence>MQDHQVIEQTILHLFEGADERDWSKVENTMADVVLLDYTSMTGGEPLHLSPRQITASWASFLPGFDKTNHKISSFAITVDHDTSVVTYTGKADHFIDDRVWTVEGTYETTLVYTGGNWRINKLKFTLSGQSGDTDLPSKATERIQTRAHS</sequence>
<accession>A0A2M9BT88</accession>
<evidence type="ECO:0000313" key="4">
    <source>
        <dbReference type="Proteomes" id="UP000228535"/>
    </source>
</evidence>
<feature type="domain" description="SnoaL-like" evidence="2">
    <location>
        <begin position="3"/>
        <end position="123"/>
    </location>
</feature>
<comment type="caution">
    <text evidence="3">The sequence shown here is derived from an EMBL/GenBank/DDBJ whole genome shotgun (WGS) entry which is preliminary data.</text>
</comment>
<keyword evidence="4" id="KW-1185">Reference proteome</keyword>
<gene>
    <name evidence="3" type="ORF">CLV45_2607</name>
</gene>
<dbReference type="EMBL" id="PGFA01000001">
    <property type="protein sequence ID" value="PJJ61169.1"/>
    <property type="molecule type" value="Genomic_DNA"/>
</dbReference>
<evidence type="ECO:0000259" key="2">
    <source>
        <dbReference type="Pfam" id="PF13577"/>
    </source>
</evidence>
<evidence type="ECO:0000313" key="3">
    <source>
        <dbReference type="EMBL" id="PJJ61169.1"/>
    </source>
</evidence>
<dbReference type="SUPFAM" id="SSF54427">
    <property type="entry name" value="NTF2-like"/>
    <property type="match status" value="1"/>
</dbReference>
<dbReference type="InterPro" id="IPR037401">
    <property type="entry name" value="SnoaL-like"/>
</dbReference>
<dbReference type="Pfam" id="PF13577">
    <property type="entry name" value="SnoaL_4"/>
    <property type="match status" value="1"/>
</dbReference>
<evidence type="ECO:0000256" key="1">
    <source>
        <dbReference type="SAM" id="MobiDB-lite"/>
    </source>
</evidence>
<organism evidence="3 4">
    <name type="scientific">Hymenobacter chitinivorans DSM 11115</name>
    <dbReference type="NCBI Taxonomy" id="1121954"/>
    <lineage>
        <taxon>Bacteria</taxon>
        <taxon>Pseudomonadati</taxon>
        <taxon>Bacteroidota</taxon>
        <taxon>Cytophagia</taxon>
        <taxon>Cytophagales</taxon>
        <taxon>Hymenobacteraceae</taxon>
        <taxon>Hymenobacter</taxon>
    </lineage>
</organism>
<dbReference type="AlphaFoldDB" id="A0A2M9BT88"/>
<dbReference type="Proteomes" id="UP000228535">
    <property type="component" value="Unassembled WGS sequence"/>
</dbReference>
<reference evidence="3 4" key="1">
    <citation type="submission" date="2017-11" db="EMBL/GenBank/DDBJ databases">
        <title>Genomic Encyclopedia of Archaeal and Bacterial Type Strains, Phase II (KMG-II): From Individual Species to Whole Genera.</title>
        <authorList>
            <person name="Goeker M."/>
        </authorList>
    </citation>
    <scope>NUCLEOTIDE SEQUENCE [LARGE SCALE GENOMIC DNA]</scope>
    <source>
        <strain evidence="3 4">DSM 11115</strain>
    </source>
</reference>
<name>A0A2M9BT88_9BACT</name>
<dbReference type="Gene3D" id="3.10.450.50">
    <property type="match status" value="1"/>
</dbReference>
<dbReference type="RefSeq" id="WP_100336784.1">
    <property type="nucleotide sequence ID" value="NZ_PGFA01000001.1"/>
</dbReference>
<protein>
    <submittedName>
        <fullName evidence="3">SnoaL-like protein</fullName>
    </submittedName>
</protein>